<proteinExistence type="predicted"/>
<dbReference type="Proteomes" id="UP001595859">
    <property type="component" value="Unassembled WGS sequence"/>
</dbReference>
<dbReference type="SMART" id="SM00530">
    <property type="entry name" value="HTH_XRE"/>
    <property type="match status" value="1"/>
</dbReference>
<dbReference type="SUPFAM" id="SSF52540">
    <property type="entry name" value="P-loop containing nucleoside triphosphate hydrolases"/>
    <property type="match status" value="1"/>
</dbReference>
<dbReference type="Gene3D" id="3.40.50.300">
    <property type="entry name" value="P-loop containing nucleotide triphosphate hydrolases"/>
    <property type="match status" value="1"/>
</dbReference>
<dbReference type="PANTHER" id="PTHR47691">
    <property type="entry name" value="REGULATOR-RELATED"/>
    <property type="match status" value="1"/>
</dbReference>
<accession>A0ABV9S5X7</accession>
<evidence type="ECO:0000313" key="4">
    <source>
        <dbReference type="EMBL" id="MFC4857105.1"/>
    </source>
</evidence>
<reference evidence="5" key="1">
    <citation type="journal article" date="2019" name="Int. J. Syst. Evol. Microbiol.">
        <title>The Global Catalogue of Microorganisms (GCM) 10K type strain sequencing project: providing services to taxonomists for standard genome sequencing and annotation.</title>
        <authorList>
            <consortium name="The Broad Institute Genomics Platform"/>
            <consortium name="The Broad Institute Genome Sequencing Center for Infectious Disease"/>
            <person name="Wu L."/>
            <person name="Ma J."/>
        </authorList>
    </citation>
    <scope>NUCLEOTIDE SEQUENCE [LARGE SCALE GENOMIC DNA]</scope>
    <source>
        <strain evidence="5">ZS-22-S1</strain>
    </source>
</reference>
<dbReference type="InterPro" id="IPR001387">
    <property type="entry name" value="Cro/C1-type_HTH"/>
</dbReference>
<dbReference type="PROSITE" id="PS50005">
    <property type="entry name" value="TPR"/>
    <property type="match status" value="3"/>
</dbReference>
<dbReference type="PRINTS" id="PR00364">
    <property type="entry name" value="DISEASERSIST"/>
</dbReference>
<dbReference type="SMART" id="SM00028">
    <property type="entry name" value="TPR"/>
    <property type="match status" value="6"/>
</dbReference>
<protein>
    <submittedName>
        <fullName evidence="4">ATP-binding protein</fullName>
    </submittedName>
</protein>
<keyword evidence="4" id="KW-0547">Nucleotide-binding</keyword>
<dbReference type="Pfam" id="PF13560">
    <property type="entry name" value="HTH_31"/>
    <property type="match status" value="1"/>
</dbReference>
<dbReference type="CDD" id="cd00093">
    <property type="entry name" value="HTH_XRE"/>
    <property type="match status" value="1"/>
</dbReference>
<name>A0ABV9S5X7_9PSEU</name>
<feature type="repeat" description="TPR" evidence="1">
    <location>
        <begin position="673"/>
        <end position="706"/>
    </location>
</feature>
<evidence type="ECO:0000259" key="3">
    <source>
        <dbReference type="PROSITE" id="PS50943"/>
    </source>
</evidence>
<keyword evidence="1" id="KW-0802">TPR repeat</keyword>
<keyword evidence="5" id="KW-1185">Reference proteome</keyword>
<feature type="domain" description="HTH cro/C1-type" evidence="3">
    <location>
        <begin position="36"/>
        <end position="78"/>
    </location>
</feature>
<dbReference type="GO" id="GO:0005524">
    <property type="term" value="F:ATP binding"/>
    <property type="evidence" value="ECO:0007669"/>
    <property type="project" value="UniProtKB-KW"/>
</dbReference>
<feature type="repeat" description="TPR" evidence="1">
    <location>
        <begin position="593"/>
        <end position="626"/>
    </location>
</feature>
<dbReference type="InterPro" id="IPR010982">
    <property type="entry name" value="Lambda_DNA-bd_dom_sf"/>
</dbReference>
<evidence type="ECO:0000256" key="2">
    <source>
        <dbReference type="SAM" id="MobiDB-lite"/>
    </source>
</evidence>
<dbReference type="PROSITE" id="PS50293">
    <property type="entry name" value="TPR_REGION"/>
    <property type="match status" value="1"/>
</dbReference>
<comment type="caution">
    <text evidence="4">The sequence shown here is derived from an EMBL/GenBank/DDBJ whole genome shotgun (WGS) entry which is preliminary data.</text>
</comment>
<gene>
    <name evidence="4" type="ORF">ACFPCV_26730</name>
</gene>
<dbReference type="SUPFAM" id="SSF47413">
    <property type="entry name" value="lambda repressor-like DNA-binding domains"/>
    <property type="match status" value="1"/>
</dbReference>
<dbReference type="Gene3D" id="1.25.40.10">
    <property type="entry name" value="Tetratricopeptide repeat domain"/>
    <property type="match status" value="1"/>
</dbReference>
<sequence length="807" mass="86473">MSGDAADAEPIRTSADLGRALKRWARRRPEGQVKVAALARQLNVSQSTLYAYLAGTTLPPVEVLDDLLTALGVPAAERRRLATARDVLRRRREPERRTPNELPADPAGFTGREPELAALSAVLAGPGDGGVPVRLSTISGPAGVGKTALVVHWGHRVVELFPDGCLYVDLHGYSPLEPRRPADVLAGFLRGLGVEDAGIPDDEHERAARFRSVVSGRRLLVVLDNAVDVDQVRPLLPGSPTCFAVTTSRADLAGLQVEPGARQFELRPLRADDGLALLRAHIGVRVEESEESAAAARRLARHCGGLPLALRIVAAQAVRREQPLPELVAELTEQGTGLFDVGDPATAIGTVFSWSLRHLGGHVADFWLFGAHPARAIDSYAAAALLGTDLRAARGRVERLVRAHLVRRLADGRFDMHDLVRTYASERAAEELSVPDRDAAVARLVGYLTSAATRAMNVLHPNDADTGEPEGGEVALPPLTDPVQARTWLDAEWHNLLAVLAFTADRGWAVPAGDLASVLRRRLDQGGRHDDALVVLGHALHASRLAGDDAAEGAALYDLGVAHQRLGRHEEAMRLQRQALAICRAGSDRNAEAGALNNLGNLYERLGRYAEAIDHYEQALVLVRELDLRVGRATLLTNLGVVHTRLGDHERALRDCTEALAVFREAGDSGGTARTLGNLGEVHRLAGRVEDAIGCYEEALRTAESIGAHGIVTEVLNHLGAAHLATGSPAPACSWHTDALTMARATGDRYEEARALEGIGCVRYATGGTAHAVASWRAALALYRQMGLREADRVAALLATGNGEPRR</sequence>
<organism evidence="4 5">
    <name type="scientific">Actinophytocola glycyrrhizae</name>
    <dbReference type="NCBI Taxonomy" id="2044873"/>
    <lineage>
        <taxon>Bacteria</taxon>
        <taxon>Bacillati</taxon>
        <taxon>Actinomycetota</taxon>
        <taxon>Actinomycetes</taxon>
        <taxon>Pseudonocardiales</taxon>
        <taxon>Pseudonocardiaceae</taxon>
    </lineage>
</organism>
<dbReference type="EMBL" id="JBHSIS010000017">
    <property type="protein sequence ID" value="MFC4857105.1"/>
    <property type="molecule type" value="Genomic_DNA"/>
</dbReference>
<feature type="region of interest" description="Disordered" evidence="2">
    <location>
        <begin position="89"/>
        <end position="110"/>
    </location>
</feature>
<dbReference type="PANTHER" id="PTHR47691:SF3">
    <property type="entry name" value="HTH-TYPE TRANSCRIPTIONAL REGULATOR RV0890C-RELATED"/>
    <property type="match status" value="1"/>
</dbReference>
<dbReference type="InterPro" id="IPR011990">
    <property type="entry name" value="TPR-like_helical_dom_sf"/>
</dbReference>
<feature type="repeat" description="TPR" evidence="1">
    <location>
        <begin position="633"/>
        <end position="666"/>
    </location>
</feature>
<dbReference type="InterPro" id="IPR027417">
    <property type="entry name" value="P-loop_NTPase"/>
</dbReference>
<dbReference type="RefSeq" id="WP_378059095.1">
    <property type="nucleotide sequence ID" value="NZ_JBHSIS010000017.1"/>
</dbReference>
<evidence type="ECO:0000256" key="1">
    <source>
        <dbReference type="PROSITE-ProRule" id="PRU00339"/>
    </source>
</evidence>
<dbReference type="Gene3D" id="1.10.260.40">
    <property type="entry name" value="lambda repressor-like DNA-binding domains"/>
    <property type="match status" value="1"/>
</dbReference>
<evidence type="ECO:0000313" key="5">
    <source>
        <dbReference type="Proteomes" id="UP001595859"/>
    </source>
</evidence>
<dbReference type="SUPFAM" id="SSF48452">
    <property type="entry name" value="TPR-like"/>
    <property type="match status" value="2"/>
</dbReference>
<dbReference type="InterPro" id="IPR019734">
    <property type="entry name" value="TPR_rpt"/>
</dbReference>
<dbReference type="Pfam" id="PF13424">
    <property type="entry name" value="TPR_12"/>
    <property type="match status" value="2"/>
</dbReference>
<keyword evidence="4" id="KW-0067">ATP-binding</keyword>
<dbReference type="PROSITE" id="PS50943">
    <property type="entry name" value="HTH_CROC1"/>
    <property type="match status" value="1"/>
</dbReference>